<evidence type="ECO:0000313" key="3">
    <source>
        <dbReference type="Proteomes" id="UP001310248"/>
    </source>
</evidence>
<gene>
    <name evidence="2" type="ORF">SNR37_004051</name>
</gene>
<reference evidence="3" key="1">
    <citation type="submission" date="2023-07" db="EMBL/GenBank/DDBJ databases">
        <title>Draft genome sequence of Agarivorans aestuarii strain ZMCS4, a CAZymes producing bacteria isolated from the marine brown algae Clodostephus spongiosus.</title>
        <authorList>
            <person name="Lorente B."/>
            <person name="Cabral C."/>
            <person name="Frias J."/>
            <person name="Faria J."/>
            <person name="Toubarro D."/>
        </authorList>
    </citation>
    <scope>NUCLEOTIDE SEQUENCE [LARGE SCALE GENOMIC DNA]</scope>
    <source>
        <strain evidence="3">ZMCS4</strain>
    </source>
</reference>
<evidence type="ECO:0000256" key="1">
    <source>
        <dbReference type="SAM" id="SignalP"/>
    </source>
</evidence>
<dbReference type="SUPFAM" id="SSF49785">
    <property type="entry name" value="Galactose-binding domain-like"/>
    <property type="match status" value="1"/>
</dbReference>
<keyword evidence="3" id="KW-1185">Reference proteome</keyword>
<evidence type="ECO:0008006" key="4">
    <source>
        <dbReference type="Google" id="ProtNLM"/>
    </source>
</evidence>
<dbReference type="Proteomes" id="UP001310248">
    <property type="component" value="Unassembled WGS sequence"/>
</dbReference>
<keyword evidence="1" id="KW-0732">Signal</keyword>
<sequence length="243" mass="25968">MSKNAIFKITMLAGAVALAGCAESLEESAEPPVEPPVGDALVIIDDGVPTTNFGVIVGSNSDSYNRQGLAKGESYAKTSALEVSPSDNAGSYTWKVDTYSSGDDGSAEVYFIVGSDASQMDLTEYQNGVMLIDLSVLVAADSATTGHQLIMQTNTGTDDYLNRSAFYFNQTQLADLEADGWTTVAIKMSCFTPQNPTFDITKVNDLMRFDIRGNESVSYEIGKVAIEKEATSIPAEAVEWTCS</sequence>
<protein>
    <recommendedName>
        <fullName evidence="4">Lipoprotein</fullName>
    </recommendedName>
</protein>
<feature type="chain" id="PRO_5046041202" description="Lipoprotein" evidence="1">
    <location>
        <begin position="20"/>
        <end position="243"/>
    </location>
</feature>
<evidence type="ECO:0000313" key="2">
    <source>
        <dbReference type="EMBL" id="MEE1674608.1"/>
    </source>
</evidence>
<dbReference type="PROSITE" id="PS51257">
    <property type="entry name" value="PROKAR_LIPOPROTEIN"/>
    <property type="match status" value="1"/>
</dbReference>
<accession>A0ABU7G5C3</accession>
<organism evidence="2 3">
    <name type="scientific">Agarivorans aestuarii</name>
    <dbReference type="NCBI Taxonomy" id="1563703"/>
    <lineage>
        <taxon>Bacteria</taxon>
        <taxon>Pseudomonadati</taxon>
        <taxon>Pseudomonadota</taxon>
        <taxon>Gammaproteobacteria</taxon>
        <taxon>Alteromonadales</taxon>
        <taxon>Alteromonadaceae</taxon>
        <taxon>Agarivorans</taxon>
    </lineage>
</organism>
<name>A0ABU7G5C3_9ALTE</name>
<feature type="signal peptide" evidence="1">
    <location>
        <begin position="1"/>
        <end position="19"/>
    </location>
</feature>
<dbReference type="RefSeq" id="WP_329775691.1">
    <property type="nucleotide sequence ID" value="NZ_JAYDYW010000008.1"/>
</dbReference>
<proteinExistence type="predicted"/>
<dbReference type="EMBL" id="JAYDYW010000008">
    <property type="protein sequence ID" value="MEE1674608.1"/>
    <property type="molecule type" value="Genomic_DNA"/>
</dbReference>
<dbReference type="InterPro" id="IPR008979">
    <property type="entry name" value="Galactose-bd-like_sf"/>
</dbReference>
<comment type="caution">
    <text evidence="2">The sequence shown here is derived from an EMBL/GenBank/DDBJ whole genome shotgun (WGS) entry which is preliminary data.</text>
</comment>
<dbReference type="Gene3D" id="2.60.120.430">
    <property type="entry name" value="Galactose-binding lectin"/>
    <property type="match status" value="1"/>
</dbReference>